<evidence type="ECO:0000256" key="1">
    <source>
        <dbReference type="ARBA" id="ARBA00006432"/>
    </source>
</evidence>
<evidence type="ECO:0000313" key="7">
    <source>
        <dbReference type="Proteomes" id="UP000694865"/>
    </source>
</evidence>
<evidence type="ECO:0000256" key="5">
    <source>
        <dbReference type="ARBA" id="ARBA00048666"/>
    </source>
</evidence>
<dbReference type="Pfam" id="PF00501">
    <property type="entry name" value="AMP-binding"/>
    <property type="match status" value="1"/>
</dbReference>
<evidence type="ECO:0000256" key="2">
    <source>
        <dbReference type="ARBA" id="ARBA00022598"/>
    </source>
</evidence>
<dbReference type="Proteomes" id="UP000694865">
    <property type="component" value="Unplaced"/>
</dbReference>
<evidence type="ECO:0000256" key="3">
    <source>
        <dbReference type="ARBA" id="ARBA00036527"/>
    </source>
</evidence>
<gene>
    <name evidence="8" type="primary">LOC102807519</name>
</gene>
<evidence type="ECO:0000256" key="4">
    <source>
        <dbReference type="ARBA" id="ARBA00041297"/>
    </source>
</evidence>
<keyword evidence="2" id="KW-0436">Ligase</keyword>
<comment type="catalytic activity">
    <reaction evidence="5">
        <text>tetracosanoate + ATP + CoA = tetracosanoyl-CoA + AMP + diphosphate</text>
        <dbReference type="Rhea" id="RHEA:33639"/>
        <dbReference type="ChEBI" id="CHEBI:30616"/>
        <dbReference type="ChEBI" id="CHEBI:31014"/>
        <dbReference type="ChEBI" id="CHEBI:33019"/>
        <dbReference type="ChEBI" id="CHEBI:57287"/>
        <dbReference type="ChEBI" id="CHEBI:65052"/>
        <dbReference type="ChEBI" id="CHEBI:456215"/>
    </reaction>
    <physiologicalReaction direction="left-to-right" evidence="5">
        <dbReference type="Rhea" id="RHEA:33640"/>
    </physiologicalReaction>
</comment>
<dbReference type="GeneID" id="102807519"/>
<reference evidence="8" key="1">
    <citation type="submission" date="2025-08" db="UniProtKB">
        <authorList>
            <consortium name="RefSeq"/>
        </authorList>
    </citation>
    <scope>IDENTIFICATION</scope>
    <source>
        <tissue evidence="8">Testes</tissue>
    </source>
</reference>
<keyword evidence="7" id="KW-1185">Reference proteome</keyword>
<feature type="non-terminal residue" evidence="8">
    <location>
        <position position="323"/>
    </location>
</feature>
<dbReference type="InterPro" id="IPR000873">
    <property type="entry name" value="AMP-dep_synth/lig_dom"/>
</dbReference>
<proteinExistence type="inferred from homology"/>
<dbReference type="RefSeq" id="XP_006815361.1">
    <property type="nucleotide sequence ID" value="XM_006815298.1"/>
</dbReference>
<sequence length="323" mass="36530">MSAPTRYKVAAGTAVAAGLLRIAYPYLSRDYHAFRQTSSFLKAARVYLDSKRYIVDMFEEAAAHNPYKTFIIYENTIYTYGDINRMANKFANFVRKKGLKLGDCAAVLMYNEPSFIWSYLGFAKLGIRVAFLNYNLRLDPLVHCIDVSEAKVVIVGHDPELIPAVEGIFSQLQDRGVDVWITGGSYDGPYTHIDNHLSSMSEQPIPRDTRRSLTESDISVYIFTSGTTGHPKASKITYYRQLMAAFMLSPVGITANDRTYISLPLYHSSASMLSFSTVLRTQSTIVLARKLSVRRFWEDCRRHGVTVIFYIGETCRYLLSLPP</sequence>
<comment type="similarity">
    <text evidence="1">Belongs to the ATP-dependent AMP-binding enzyme family.</text>
</comment>
<protein>
    <recommendedName>
        <fullName evidence="4">Long-chain-fatty-acid--CoA ligase</fullName>
    </recommendedName>
</protein>
<evidence type="ECO:0000259" key="6">
    <source>
        <dbReference type="Pfam" id="PF00501"/>
    </source>
</evidence>
<dbReference type="InterPro" id="IPR020845">
    <property type="entry name" value="AMP-binding_CS"/>
</dbReference>
<dbReference type="PANTHER" id="PTHR43107">
    <property type="entry name" value="LONG-CHAIN FATTY ACID TRANSPORT PROTEIN"/>
    <property type="match status" value="1"/>
</dbReference>
<feature type="domain" description="AMP-dependent synthetase/ligase" evidence="6">
    <location>
        <begin position="58"/>
        <end position="320"/>
    </location>
</feature>
<dbReference type="SUPFAM" id="SSF56801">
    <property type="entry name" value="Acetyl-CoA synthetase-like"/>
    <property type="match status" value="1"/>
</dbReference>
<name>A0ABM0M5S0_SACKO</name>
<organism evidence="7 8">
    <name type="scientific">Saccoglossus kowalevskii</name>
    <name type="common">Acorn worm</name>
    <dbReference type="NCBI Taxonomy" id="10224"/>
    <lineage>
        <taxon>Eukaryota</taxon>
        <taxon>Metazoa</taxon>
        <taxon>Hemichordata</taxon>
        <taxon>Enteropneusta</taxon>
        <taxon>Harrimaniidae</taxon>
        <taxon>Saccoglossus</taxon>
    </lineage>
</organism>
<dbReference type="InterPro" id="IPR042099">
    <property type="entry name" value="ANL_N_sf"/>
</dbReference>
<comment type="catalytic activity">
    <reaction evidence="3">
        <text>a very long-chain fatty acid + ATP + CoA = a very long-chain fatty acyl-CoA + AMP + diphosphate</text>
        <dbReference type="Rhea" id="RHEA:54536"/>
        <dbReference type="ChEBI" id="CHEBI:30616"/>
        <dbReference type="ChEBI" id="CHEBI:33019"/>
        <dbReference type="ChEBI" id="CHEBI:57287"/>
        <dbReference type="ChEBI" id="CHEBI:58950"/>
        <dbReference type="ChEBI" id="CHEBI:138261"/>
        <dbReference type="ChEBI" id="CHEBI:456215"/>
    </reaction>
    <physiologicalReaction direction="left-to-right" evidence="3">
        <dbReference type="Rhea" id="RHEA:54537"/>
    </physiologicalReaction>
</comment>
<accession>A0ABM0M5S0</accession>
<evidence type="ECO:0000313" key="8">
    <source>
        <dbReference type="RefSeq" id="XP_006815361.1"/>
    </source>
</evidence>
<dbReference type="Gene3D" id="3.40.50.12780">
    <property type="entry name" value="N-terminal domain of ligase-like"/>
    <property type="match status" value="1"/>
</dbReference>
<dbReference type="PROSITE" id="PS00455">
    <property type="entry name" value="AMP_BINDING"/>
    <property type="match status" value="1"/>
</dbReference>
<dbReference type="PANTHER" id="PTHR43107:SF22">
    <property type="entry name" value="VERY LONG-CHAIN ACYL-COA SYNTHETASE"/>
    <property type="match status" value="1"/>
</dbReference>